<feature type="transmembrane region" description="Helical" evidence="2">
    <location>
        <begin position="121"/>
        <end position="148"/>
    </location>
</feature>
<evidence type="ECO:0000313" key="4">
    <source>
        <dbReference type="EMBL" id="MDD9205083.1"/>
    </source>
</evidence>
<comment type="caution">
    <text evidence="4">The sequence shown here is derived from an EMBL/GenBank/DDBJ whole genome shotgun (WGS) entry which is preliminary data.</text>
</comment>
<evidence type="ECO:0000256" key="2">
    <source>
        <dbReference type="SAM" id="Phobius"/>
    </source>
</evidence>
<feature type="compositionally biased region" description="Low complexity" evidence="1">
    <location>
        <begin position="26"/>
        <end position="53"/>
    </location>
</feature>
<dbReference type="Pfam" id="PF13828">
    <property type="entry name" value="DUF4190"/>
    <property type="match status" value="1"/>
</dbReference>
<feature type="non-terminal residue" evidence="4">
    <location>
        <position position="1"/>
    </location>
</feature>
<evidence type="ECO:0000256" key="1">
    <source>
        <dbReference type="SAM" id="MobiDB-lite"/>
    </source>
</evidence>
<evidence type="ECO:0000313" key="5">
    <source>
        <dbReference type="Proteomes" id="UP001165561"/>
    </source>
</evidence>
<keyword evidence="2" id="KW-0472">Membrane</keyword>
<keyword evidence="2" id="KW-0812">Transmembrane</keyword>
<keyword evidence="2" id="KW-1133">Transmembrane helix</keyword>
<proteinExistence type="predicted"/>
<keyword evidence="5" id="KW-1185">Reference proteome</keyword>
<name>A0ABT5TSP2_9MICO</name>
<feature type="transmembrane region" description="Helical" evidence="2">
    <location>
        <begin position="92"/>
        <end position="109"/>
    </location>
</feature>
<sequence>PQYGSSDAYQPPQYGGDQGDYRGSAPQYGSGQQGGYQQPGHQQPGYGSSYGAPGQYGPGGPYQEQPRNGLGIAALVVGIVSLLVAWLPFIGLISVLGGVVGIVLGAMGLKRVGRGEATNRGTAVAGIVVSVVAILLAIAATVFGSYWISQVMPELFGEEFQQCVESAGNSQEELEQCLQESGL</sequence>
<protein>
    <submittedName>
        <fullName evidence="4">DUF4190 domain-containing protein</fullName>
    </submittedName>
</protein>
<gene>
    <name evidence="4" type="ORF">PU560_01220</name>
</gene>
<reference evidence="4" key="1">
    <citation type="submission" date="2023-02" db="EMBL/GenBank/DDBJ databases">
        <title>Georgenia sp.10Sc9-8, isolated from a soil sample collected from the Taklamakan desert.</title>
        <authorList>
            <person name="Liu S."/>
        </authorList>
    </citation>
    <scope>NUCLEOTIDE SEQUENCE</scope>
    <source>
        <strain evidence="4">10Sc9-8</strain>
    </source>
</reference>
<accession>A0ABT5TSP2</accession>
<dbReference type="InterPro" id="IPR025241">
    <property type="entry name" value="DUF4190"/>
</dbReference>
<feature type="domain" description="DUF4190" evidence="3">
    <location>
        <begin position="70"/>
        <end position="139"/>
    </location>
</feature>
<dbReference type="EMBL" id="JARACI010000250">
    <property type="protein sequence ID" value="MDD9205083.1"/>
    <property type="molecule type" value="Genomic_DNA"/>
</dbReference>
<dbReference type="Proteomes" id="UP001165561">
    <property type="component" value="Unassembled WGS sequence"/>
</dbReference>
<organism evidence="4 5">
    <name type="scientific">Georgenia halotolerans</name>
    <dbReference type="NCBI Taxonomy" id="3028317"/>
    <lineage>
        <taxon>Bacteria</taxon>
        <taxon>Bacillati</taxon>
        <taxon>Actinomycetota</taxon>
        <taxon>Actinomycetes</taxon>
        <taxon>Micrococcales</taxon>
        <taxon>Bogoriellaceae</taxon>
        <taxon>Georgenia</taxon>
    </lineage>
</organism>
<evidence type="ECO:0000259" key="3">
    <source>
        <dbReference type="Pfam" id="PF13828"/>
    </source>
</evidence>
<feature type="region of interest" description="Disordered" evidence="1">
    <location>
        <begin position="1"/>
        <end position="63"/>
    </location>
</feature>